<dbReference type="PIRSF" id="PIRSF016933">
    <property type="entry name" value="PrsW"/>
    <property type="match status" value="1"/>
</dbReference>
<reference evidence="11 12" key="1">
    <citation type="journal article" date="2015" name="Nature">
        <title>rRNA introns, odd ribosomes, and small enigmatic genomes across a large radiation of phyla.</title>
        <authorList>
            <person name="Brown C.T."/>
            <person name="Hug L.A."/>
            <person name="Thomas B.C."/>
            <person name="Sharon I."/>
            <person name="Castelle C.J."/>
            <person name="Singh A."/>
            <person name="Wilkins M.J."/>
            <person name="Williams K.H."/>
            <person name="Banfield J.F."/>
        </authorList>
    </citation>
    <scope>NUCLEOTIDE SEQUENCE [LARGE SCALE GENOMIC DNA]</scope>
</reference>
<dbReference type="Proteomes" id="UP000033966">
    <property type="component" value="Unassembled WGS sequence"/>
</dbReference>
<evidence type="ECO:0000256" key="9">
    <source>
        <dbReference type="ARBA" id="ARBA00023136"/>
    </source>
</evidence>
<feature type="transmembrane region" description="Helical" evidence="10">
    <location>
        <begin position="143"/>
        <end position="166"/>
    </location>
</feature>
<proteinExistence type="inferred from homology"/>
<keyword evidence="5" id="KW-0645">Protease</keyword>
<dbReference type="GO" id="GO:0008233">
    <property type="term" value="F:peptidase activity"/>
    <property type="evidence" value="ECO:0007669"/>
    <property type="project" value="UniProtKB-KW"/>
</dbReference>
<name>A0A0G1L8G7_9BACT</name>
<feature type="transmembrane region" description="Helical" evidence="10">
    <location>
        <begin position="70"/>
        <end position="92"/>
    </location>
</feature>
<feature type="transmembrane region" description="Helical" evidence="10">
    <location>
        <begin position="37"/>
        <end position="58"/>
    </location>
</feature>
<dbReference type="AlphaFoldDB" id="A0A0G1L8G7"/>
<evidence type="ECO:0000256" key="4">
    <source>
        <dbReference type="ARBA" id="ARBA00022475"/>
    </source>
</evidence>
<dbReference type="InterPro" id="IPR023596">
    <property type="entry name" value="Peptidase_PrsW_arch/bac"/>
</dbReference>
<evidence type="ECO:0000256" key="10">
    <source>
        <dbReference type="SAM" id="Phobius"/>
    </source>
</evidence>
<organism evidence="11 12">
    <name type="scientific">Candidatus Jorgensenbacteria bacterium GW2011_GWA2_45_13</name>
    <dbReference type="NCBI Taxonomy" id="1618662"/>
    <lineage>
        <taxon>Bacteria</taxon>
        <taxon>Candidatus Joergenseniibacteriota</taxon>
    </lineage>
</organism>
<feature type="transmembrane region" description="Helical" evidence="10">
    <location>
        <begin position="173"/>
        <end position="192"/>
    </location>
</feature>
<comment type="subcellular location">
    <subcellularLocation>
        <location evidence="1">Cell membrane</location>
        <topology evidence="1">Multi-pass membrane protein</topology>
    </subcellularLocation>
</comment>
<evidence type="ECO:0000256" key="2">
    <source>
        <dbReference type="ARBA" id="ARBA00009165"/>
    </source>
</evidence>
<evidence type="ECO:0000256" key="3">
    <source>
        <dbReference type="ARBA" id="ARBA00018997"/>
    </source>
</evidence>
<evidence type="ECO:0000256" key="6">
    <source>
        <dbReference type="ARBA" id="ARBA00022692"/>
    </source>
</evidence>
<sequence>MEAFHIIISIVGACIPSIIWLFFFLPEDEHPEPKRLLFLTFGAGAFMSLFVLVVQYVFQQTLVATYQNFILLIVGLAVIEEVFKFFAAHWTVEHDPNFNEPVDGMIYMIVAALGFATVENLFVISSSFSIISTATIEIIVSTLILRFIGATLLHILASGIVGYYWAKGKMKHSVFVSVTFGIIIATFVHSVFNYLISEFQDANLLIYPSIFLITAVFFVLVDFEKLKFDEEKGSSLTSEPKP</sequence>
<evidence type="ECO:0000256" key="5">
    <source>
        <dbReference type="ARBA" id="ARBA00022670"/>
    </source>
</evidence>
<keyword evidence="9 10" id="KW-0472">Membrane</keyword>
<accession>A0A0G1L8G7</accession>
<dbReference type="PANTHER" id="PTHR36844:SF1">
    <property type="entry name" value="PROTEASE PRSW"/>
    <property type="match status" value="1"/>
</dbReference>
<dbReference type="GO" id="GO:0005886">
    <property type="term" value="C:plasma membrane"/>
    <property type="evidence" value="ECO:0007669"/>
    <property type="project" value="UniProtKB-SubCell"/>
</dbReference>
<feature type="transmembrane region" description="Helical" evidence="10">
    <location>
        <begin position="104"/>
        <end position="131"/>
    </location>
</feature>
<feature type="transmembrane region" description="Helical" evidence="10">
    <location>
        <begin position="6"/>
        <end position="25"/>
    </location>
</feature>
<dbReference type="PANTHER" id="PTHR36844">
    <property type="entry name" value="PROTEASE PRSW"/>
    <property type="match status" value="1"/>
</dbReference>
<keyword evidence="7" id="KW-0378">Hydrolase</keyword>
<dbReference type="PATRIC" id="fig|1618662.3.peg.140"/>
<dbReference type="GO" id="GO:0006508">
    <property type="term" value="P:proteolysis"/>
    <property type="evidence" value="ECO:0007669"/>
    <property type="project" value="UniProtKB-KW"/>
</dbReference>
<keyword evidence="6 10" id="KW-0812">Transmembrane</keyword>
<dbReference type="InterPro" id="IPR026898">
    <property type="entry name" value="PrsW"/>
</dbReference>
<gene>
    <name evidence="11" type="ORF">UW92_C0004G0019</name>
</gene>
<evidence type="ECO:0000256" key="1">
    <source>
        <dbReference type="ARBA" id="ARBA00004651"/>
    </source>
</evidence>
<evidence type="ECO:0000256" key="7">
    <source>
        <dbReference type="ARBA" id="ARBA00022801"/>
    </source>
</evidence>
<keyword evidence="8 10" id="KW-1133">Transmembrane helix</keyword>
<dbReference type="EMBL" id="LCKF01000004">
    <property type="protein sequence ID" value="KKT92236.1"/>
    <property type="molecule type" value="Genomic_DNA"/>
</dbReference>
<keyword evidence="4" id="KW-1003">Cell membrane</keyword>
<evidence type="ECO:0000313" key="12">
    <source>
        <dbReference type="Proteomes" id="UP000033966"/>
    </source>
</evidence>
<comment type="similarity">
    <text evidence="2">Belongs to the protease PrsW family.</text>
</comment>
<evidence type="ECO:0000313" key="11">
    <source>
        <dbReference type="EMBL" id="KKT92236.1"/>
    </source>
</evidence>
<evidence type="ECO:0000256" key="8">
    <source>
        <dbReference type="ARBA" id="ARBA00022989"/>
    </source>
</evidence>
<comment type="caution">
    <text evidence="11">The sequence shown here is derived from an EMBL/GenBank/DDBJ whole genome shotgun (WGS) entry which is preliminary data.</text>
</comment>
<dbReference type="Pfam" id="PF13367">
    <property type="entry name" value="PrsW-protease"/>
    <property type="match status" value="1"/>
</dbReference>
<feature type="transmembrane region" description="Helical" evidence="10">
    <location>
        <begin position="204"/>
        <end position="223"/>
    </location>
</feature>
<protein>
    <recommendedName>
        <fullName evidence="3">Protease PrsW</fullName>
    </recommendedName>
</protein>